<evidence type="ECO:0000256" key="3">
    <source>
        <dbReference type="ARBA" id="ARBA00022618"/>
    </source>
</evidence>
<feature type="active site" evidence="9">
    <location>
        <position position="296"/>
    </location>
</feature>
<dbReference type="InterPro" id="IPR010998">
    <property type="entry name" value="Integrase_recombinase_N"/>
</dbReference>
<evidence type="ECO:0000256" key="2">
    <source>
        <dbReference type="ARBA" id="ARBA00022490"/>
    </source>
</evidence>
<comment type="subunit">
    <text evidence="9">Forms a cyclic heterotetrameric complex composed of two molecules of XerC and two molecules of XerD.</text>
</comment>
<protein>
    <recommendedName>
        <fullName evidence="9">Tyrosine recombinase XerC</fullName>
    </recommendedName>
</protein>
<reference evidence="13 15" key="2">
    <citation type="submission" date="2020-02" db="EMBL/GenBank/DDBJ databases">
        <title>Genome sequence of Parvularcula flava strain NH6-79.</title>
        <authorList>
            <person name="Abdul Karim M.H."/>
            <person name="Lam M.Q."/>
            <person name="Chen S.J."/>
            <person name="Yahya A."/>
            <person name="Shahir S."/>
            <person name="Shamsir M.S."/>
            <person name="Chong C.S."/>
        </authorList>
    </citation>
    <scope>NUCLEOTIDE SEQUENCE [LARGE SCALE GENOMIC DNA]</scope>
    <source>
        <strain evidence="13 15">NH6-79</strain>
    </source>
</reference>
<dbReference type="HAMAP" id="MF_01808">
    <property type="entry name" value="Recomb_XerC_XerD"/>
    <property type="match status" value="1"/>
</dbReference>
<dbReference type="Pfam" id="PF00589">
    <property type="entry name" value="Phage_integrase"/>
    <property type="match status" value="1"/>
</dbReference>
<comment type="caution">
    <text evidence="12">The sequence shown here is derived from an EMBL/GenBank/DDBJ whole genome shotgun (WGS) entry which is preliminary data.</text>
</comment>
<evidence type="ECO:0000313" key="15">
    <source>
        <dbReference type="Proteomes" id="UP000818603"/>
    </source>
</evidence>
<dbReference type="InterPro" id="IPR044068">
    <property type="entry name" value="CB"/>
</dbReference>
<evidence type="ECO:0000256" key="4">
    <source>
        <dbReference type="ARBA" id="ARBA00022829"/>
    </source>
</evidence>
<evidence type="ECO:0000259" key="11">
    <source>
        <dbReference type="PROSITE" id="PS51900"/>
    </source>
</evidence>
<keyword evidence="2 9" id="KW-0963">Cytoplasm</keyword>
<dbReference type="GO" id="GO:0007059">
    <property type="term" value="P:chromosome segregation"/>
    <property type="evidence" value="ECO:0007669"/>
    <property type="project" value="UniProtKB-UniRule"/>
</dbReference>
<dbReference type="InterPro" id="IPR004107">
    <property type="entry name" value="Integrase_SAM-like_N"/>
</dbReference>
<evidence type="ECO:0000256" key="9">
    <source>
        <dbReference type="HAMAP-Rule" id="MF_01808"/>
    </source>
</evidence>
<dbReference type="Gene3D" id="1.10.443.10">
    <property type="entry name" value="Intergrase catalytic core"/>
    <property type="match status" value="1"/>
</dbReference>
<evidence type="ECO:0000256" key="5">
    <source>
        <dbReference type="ARBA" id="ARBA00022908"/>
    </source>
</evidence>
<dbReference type="InterPro" id="IPR050090">
    <property type="entry name" value="Tyrosine_recombinase_XerCD"/>
</dbReference>
<keyword evidence="3 9" id="KW-0132">Cell division</keyword>
<accession>A0A8J3EQL4</accession>
<dbReference type="InterPro" id="IPR023009">
    <property type="entry name" value="Tyrosine_recombinase_XerC/XerD"/>
</dbReference>
<dbReference type="EMBL" id="BMGZ01000001">
    <property type="protein sequence ID" value="GGH95333.1"/>
    <property type="molecule type" value="Genomic_DNA"/>
</dbReference>
<name>A0A8J3EQL4_9PROT</name>
<dbReference type="InterPro" id="IPR002104">
    <property type="entry name" value="Integrase_catalytic"/>
</dbReference>
<evidence type="ECO:0000313" key="14">
    <source>
        <dbReference type="Proteomes" id="UP000621856"/>
    </source>
</evidence>
<evidence type="ECO:0000256" key="1">
    <source>
        <dbReference type="ARBA" id="ARBA00004496"/>
    </source>
</evidence>
<evidence type="ECO:0000313" key="13">
    <source>
        <dbReference type="EMBL" id="NHK27402.1"/>
    </source>
</evidence>
<dbReference type="PANTHER" id="PTHR30349">
    <property type="entry name" value="PHAGE INTEGRASE-RELATED"/>
    <property type="match status" value="1"/>
</dbReference>
<feature type="domain" description="Tyr recombinase" evidence="10">
    <location>
        <begin position="121"/>
        <end position="318"/>
    </location>
</feature>
<evidence type="ECO:0000256" key="7">
    <source>
        <dbReference type="ARBA" id="ARBA00023172"/>
    </source>
</evidence>
<reference evidence="12" key="3">
    <citation type="submission" date="2020-09" db="EMBL/GenBank/DDBJ databases">
        <authorList>
            <person name="Sun Q."/>
            <person name="Zhou Y."/>
        </authorList>
    </citation>
    <scope>NUCLEOTIDE SEQUENCE</scope>
    <source>
        <strain evidence="12">CGMCC 1.14984</strain>
    </source>
</reference>
<feature type="active site" description="O-(3'-phospho-DNA)-tyrosine intermediate" evidence="9">
    <location>
        <position position="305"/>
    </location>
</feature>
<dbReference type="GO" id="GO:0003677">
    <property type="term" value="F:DNA binding"/>
    <property type="evidence" value="ECO:0007669"/>
    <property type="project" value="UniProtKB-UniRule"/>
</dbReference>
<dbReference type="PROSITE" id="PS51898">
    <property type="entry name" value="TYR_RECOMBINASE"/>
    <property type="match status" value="1"/>
</dbReference>
<keyword evidence="5 9" id="KW-0229">DNA integration</keyword>
<comment type="function">
    <text evidence="9">Site-specific tyrosine recombinase, which acts by catalyzing the cutting and rejoining of the recombining DNA molecules. The XerC-XerD complex is essential to convert dimers of the bacterial chromosome into monomers to permit their segregation at cell division. It also contributes to the segregational stability of plasmids.</text>
</comment>
<comment type="similarity">
    <text evidence="9">Belongs to the 'phage' integrase family. XerC subfamily.</text>
</comment>
<dbReference type="GO" id="GO:0051301">
    <property type="term" value="P:cell division"/>
    <property type="evidence" value="ECO:0007669"/>
    <property type="project" value="UniProtKB-KW"/>
</dbReference>
<feature type="active site" evidence="9">
    <location>
        <position position="194"/>
    </location>
</feature>
<evidence type="ECO:0000256" key="6">
    <source>
        <dbReference type="ARBA" id="ARBA00023125"/>
    </source>
</evidence>
<dbReference type="AlphaFoldDB" id="A0A8J3EQL4"/>
<organism evidence="12 14">
    <name type="scientific">Aquisalinus luteolus</name>
    <dbReference type="NCBI Taxonomy" id="1566827"/>
    <lineage>
        <taxon>Bacteria</taxon>
        <taxon>Pseudomonadati</taxon>
        <taxon>Pseudomonadota</taxon>
        <taxon>Alphaproteobacteria</taxon>
        <taxon>Parvularculales</taxon>
        <taxon>Parvularculaceae</taxon>
        <taxon>Aquisalinus</taxon>
    </lineage>
</organism>
<dbReference type="Pfam" id="PF02899">
    <property type="entry name" value="Phage_int_SAM_1"/>
    <property type="match status" value="1"/>
</dbReference>
<evidence type="ECO:0000256" key="8">
    <source>
        <dbReference type="ARBA" id="ARBA00023306"/>
    </source>
</evidence>
<comment type="subcellular location">
    <subcellularLocation>
        <location evidence="1 9">Cytoplasm</location>
    </subcellularLocation>
</comment>
<gene>
    <name evidence="12" type="primary">xerD</name>
    <name evidence="9" type="synonym">xerC</name>
    <name evidence="13" type="ORF">FF098_005745</name>
    <name evidence="12" type="ORF">GCM10011355_11620</name>
</gene>
<keyword evidence="4 9" id="KW-0159">Chromosome partition</keyword>
<keyword evidence="7 9" id="KW-0233">DNA recombination</keyword>
<dbReference type="GO" id="GO:0005737">
    <property type="term" value="C:cytoplasm"/>
    <property type="evidence" value="ECO:0007669"/>
    <property type="project" value="UniProtKB-SubCell"/>
</dbReference>
<dbReference type="InterPro" id="IPR011010">
    <property type="entry name" value="DNA_brk_join_enz"/>
</dbReference>
<feature type="active site" evidence="9">
    <location>
        <position position="273"/>
    </location>
</feature>
<dbReference type="Gene3D" id="1.10.150.130">
    <property type="match status" value="1"/>
</dbReference>
<dbReference type="NCBIfam" id="NF001399">
    <property type="entry name" value="PRK00283.1"/>
    <property type="match status" value="1"/>
</dbReference>
<dbReference type="Proteomes" id="UP000818603">
    <property type="component" value="Unassembled WGS sequence"/>
</dbReference>
<feature type="active site" evidence="9">
    <location>
        <position position="170"/>
    </location>
</feature>
<proteinExistence type="inferred from homology"/>
<keyword evidence="6 9" id="KW-0238">DNA-binding</keyword>
<keyword evidence="15" id="KW-1185">Reference proteome</keyword>
<dbReference type="GO" id="GO:0009037">
    <property type="term" value="F:tyrosine-based site-specific recombinase activity"/>
    <property type="evidence" value="ECO:0007669"/>
    <property type="project" value="UniProtKB-UniRule"/>
</dbReference>
<dbReference type="RefSeq" id="WP_155138324.1">
    <property type="nucleotide sequence ID" value="NZ_BMGZ01000001.1"/>
</dbReference>
<dbReference type="PANTHER" id="PTHR30349:SF90">
    <property type="entry name" value="TYROSINE RECOMBINASE XERD"/>
    <property type="match status" value="1"/>
</dbReference>
<dbReference type="GO" id="GO:0006313">
    <property type="term" value="P:DNA transposition"/>
    <property type="evidence" value="ECO:0007669"/>
    <property type="project" value="UniProtKB-UniRule"/>
</dbReference>
<keyword evidence="8 9" id="KW-0131">Cell cycle</keyword>
<dbReference type="InterPro" id="IPR013762">
    <property type="entry name" value="Integrase-like_cat_sf"/>
</dbReference>
<dbReference type="EMBL" id="VCJR02000001">
    <property type="protein sequence ID" value="NHK27402.1"/>
    <property type="molecule type" value="Genomic_DNA"/>
</dbReference>
<dbReference type="SUPFAM" id="SSF56349">
    <property type="entry name" value="DNA breaking-rejoining enzymes"/>
    <property type="match status" value="1"/>
</dbReference>
<dbReference type="PROSITE" id="PS51900">
    <property type="entry name" value="CB"/>
    <property type="match status" value="1"/>
</dbReference>
<reference evidence="12" key="1">
    <citation type="journal article" date="2014" name="Int. J. Syst. Evol. Microbiol.">
        <title>Complete genome sequence of Corynebacterium casei LMG S-19264T (=DSM 44701T), isolated from a smear-ripened cheese.</title>
        <authorList>
            <consortium name="US DOE Joint Genome Institute (JGI-PGF)"/>
            <person name="Walter F."/>
            <person name="Albersmeier A."/>
            <person name="Kalinowski J."/>
            <person name="Ruckert C."/>
        </authorList>
    </citation>
    <scope>NUCLEOTIDE SEQUENCE</scope>
    <source>
        <strain evidence="12">CGMCC 1.14984</strain>
    </source>
</reference>
<feature type="active site" evidence="9">
    <location>
        <position position="270"/>
    </location>
</feature>
<feature type="domain" description="Core-binding (CB)" evidence="11">
    <location>
        <begin position="15"/>
        <end position="100"/>
    </location>
</feature>
<dbReference type="Proteomes" id="UP000621856">
    <property type="component" value="Unassembled WGS sequence"/>
</dbReference>
<evidence type="ECO:0000259" key="10">
    <source>
        <dbReference type="PROSITE" id="PS51898"/>
    </source>
</evidence>
<sequence length="326" mass="35434">MNNTSDAGDGGIGTARSLAHKEAFLEMMLVERGASPRTIRNYGRDLDRVAAFLKRRKKTLSTAHTDDIRSYVEGLKASGTAAATQALCVSALRQFYAFLYGEKLRADNPMETVDRPKTVRPLPKVLSGEQVDALLQAASDAVAAAEDGVERAKALRLVALLEILYATGLRVSELVGLPKSAIREGQPFLSVIGKGDKERLVPLSDPAMAAAQAWLREGWRLTLPDGEGPFKRWLFPSRGKTGHLTAARFAQLLKDLAVAAGVPPSGVSPHVLRHAFATHLLEGGADLRAVQQMLGHADITTTQIYTHVQQERLRKLVLEKHPLAKK</sequence>
<evidence type="ECO:0000313" key="12">
    <source>
        <dbReference type="EMBL" id="GGH95333.1"/>
    </source>
</evidence>